<evidence type="ECO:0000256" key="1">
    <source>
        <dbReference type="SAM" id="Phobius"/>
    </source>
</evidence>
<name>A0A4U5NWX3_STECR</name>
<dbReference type="AlphaFoldDB" id="A0A4U5NWX3"/>
<accession>A0A4U5NWX3</accession>
<sequence length="119" mass="13372">MQTIVSATQKSRWVLLRSILIYCAPPYLFIPVGIAILSTLIPEEKRSFAFTCFLVEDLSVKLLLLRLFATSLAIPIAFPDYRRALETLLRLDKRKINVESVNSIATSRTRKTGSNGSGR</sequence>
<keyword evidence="1" id="KW-1133">Transmembrane helix</keyword>
<keyword evidence="1" id="KW-0472">Membrane</keyword>
<feature type="transmembrane region" description="Helical" evidence="1">
    <location>
        <begin position="19"/>
        <end position="42"/>
    </location>
</feature>
<evidence type="ECO:0000313" key="2">
    <source>
        <dbReference type="EMBL" id="TKR87744.1"/>
    </source>
</evidence>
<keyword evidence="1" id="KW-0812">Transmembrane</keyword>
<evidence type="ECO:0000313" key="3">
    <source>
        <dbReference type="Proteomes" id="UP000298663"/>
    </source>
</evidence>
<dbReference type="EMBL" id="AZBU02000003">
    <property type="protein sequence ID" value="TKR87744.1"/>
    <property type="molecule type" value="Genomic_DNA"/>
</dbReference>
<organism evidence="2 3">
    <name type="scientific">Steinernema carpocapsae</name>
    <name type="common">Entomopathogenic nematode</name>
    <dbReference type="NCBI Taxonomy" id="34508"/>
    <lineage>
        <taxon>Eukaryota</taxon>
        <taxon>Metazoa</taxon>
        <taxon>Ecdysozoa</taxon>
        <taxon>Nematoda</taxon>
        <taxon>Chromadorea</taxon>
        <taxon>Rhabditida</taxon>
        <taxon>Tylenchina</taxon>
        <taxon>Panagrolaimomorpha</taxon>
        <taxon>Strongyloidoidea</taxon>
        <taxon>Steinernematidae</taxon>
        <taxon>Steinernema</taxon>
    </lineage>
</organism>
<reference evidence="2 3" key="2">
    <citation type="journal article" date="2019" name="G3 (Bethesda)">
        <title>Hybrid Assembly of the Genome of the Entomopathogenic Nematode Steinernema carpocapsae Identifies the X-Chromosome.</title>
        <authorList>
            <person name="Serra L."/>
            <person name="Macchietto M."/>
            <person name="Macias-Munoz A."/>
            <person name="McGill C.J."/>
            <person name="Rodriguez I.M."/>
            <person name="Rodriguez B."/>
            <person name="Murad R."/>
            <person name="Mortazavi A."/>
        </authorList>
    </citation>
    <scope>NUCLEOTIDE SEQUENCE [LARGE SCALE GENOMIC DNA]</scope>
    <source>
        <strain evidence="2 3">ALL</strain>
    </source>
</reference>
<gene>
    <name evidence="2" type="ORF">L596_012096</name>
</gene>
<protein>
    <submittedName>
        <fullName evidence="2">Uncharacterized protein</fullName>
    </submittedName>
</protein>
<keyword evidence="3" id="KW-1185">Reference proteome</keyword>
<dbReference type="Proteomes" id="UP000298663">
    <property type="component" value="Unassembled WGS sequence"/>
</dbReference>
<proteinExistence type="predicted"/>
<comment type="caution">
    <text evidence="2">The sequence shown here is derived from an EMBL/GenBank/DDBJ whole genome shotgun (WGS) entry which is preliminary data.</text>
</comment>
<reference evidence="2 3" key="1">
    <citation type="journal article" date="2015" name="Genome Biol.">
        <title>Comparative genomics of Steinernema reveals deeply conserved gene regulatory networks.</title>
        <authorList>
            <person name="Dillman A.R."/>
            <person name="Macchietto M."/>
            <person name="Porter C.F."/>
            <person name="Rogers A."/>
            <person name="Williams B."/>
            <person name="Antoshechkin I."/>
            <person name="Lee M.M."/>
            <person name="Goodwin Z."/>
            <person name="Lu X."/>
            <person name="Lewis E.E."/>
            <person name="Goodrich-Blair H."/>
            <person name="Stock S.P."/>
            <person name="Adams B.J."/>
            <person name="Sternberg P.W."/>
            <person name="Mortazavi A."/>
        </authorList>
    </citation>
    <scope>NUCLEOTIDE SEQUENCE [LARGE SCALE GENOMIC DNA]</scope>
    <source>
        <strain evidence="2 3">ALL</strain>
    </source>
</reference>